<feature type="compositionally biased region" description="Basic and acidic residues" evidence="1">
    <location>
        <begin position="166"/>
        <end position="179"/>
    </location>
</feature>
<gene>
    <name evidence="2" type="ORF">QFZ49_005628</name>
</gene>
<name>A0ABU0RUL8_9ACTN</name>
<feature type="region of interest" description="Disordered" evidence="1">
    <location>
        <begin position="1"/>
        <end position="21"/>
    </location>
</feature>
<dbReference type="EMBL" id="JAUSZS010000007">
    <property type="protein sequence ID" value="MDQ0935656.1"/>
    <property type="molecule type" value="Genomic_DNA"/>
</dbReference>
<protein>
    <submittedName>
        <fullName evidence="2">Uncharacterized protein</fullName>
    </submittedName>
</protein>
<feature type="region of interest" description="Disordered" evidence="1">
    <location>
        <begin position="126"/>
        <end position="179"/>
    </location>
</feature>
<accession>A0ABU0RUL8</accession>
<sequence length="230" mass="24786">MIRTFVDRRAPDGPGLVPEVDGTPVPHLRPYLHVAPFPVPGRPWCGRWLRRRGGPPEDAGVGAPQPRWRGAVTKSQGIAAEHVGAEQFQEQFVTKPTRAPAHRSPGIRSSGSARLRAGVAGDGRLAVRADAPPSGPSGGRQQPVAISPKLINRPGCCRQMSRPKPGQRDRWGDPRSCGDHREARCRALRTGCDKAASLVTTLSWWKGTCVLIGVSRADHVHACHSLGDMP</sequence>
<evidence type="ECO:0000313" key="2">
    <source>
        <dbReference type="EMBL" id="MDQ0935656.1"/>
    </source>
</evidence>
<reference evidence="2 3" key="1">
    <citation type="submission" date="2023-07" db="EMBL/GenBank/DDBJ databases">
        <title>Comparative genomics of wheat-associated soil bacteria to identify genetic determinants of phenazine resistance.</title>
        <authorList>
            <person name="Mouncey N."/>
        </authorList>
    </citation>
    <scope>NUCLEOTIDE SEQUENCE [LARGE SCALE GENOMIC DNA]</scope>
    <source>
        <strain evidence="2 3">W2I16</strain>
    </source>
</reference>
<organism evidence="2 3">
    <name type="scientific">Streptomyces turgidiscabies</name>
    <dbReference type="NCBI Taxonomy" id="85558"/>
    <lineage>
        <taxon>Bacteria</taxon>
        <taxon>Bacillati</taxon>
        <taxon>Actinomycetota</taxon>
        <taxon>Actinomycetes</taxon>
        <taxon>Kitasatosporales</taxon>
        <taxon>Streptomycetaceae</taxon>
        <taxon>Streptomyces</taxon>
    </lineage>
</organism>
<feature type="compositionally biased region" description="Basic and acidic residues" evidence="1">
    <location>
        <begin position="1"/>
        <end position="11"/>
    </location>
</feature>
<proteinExistence type="predicted"/>
<keyword evidence="3" id="KW-1185">Reference proteome</keyword>
<comment type="caution">
    <text evidence="2">The sequence shown here is derived from an EMBL/GenBank/DDBJ whole genome shotgun (WGS) entry which is preliminary data.</text>
</comment>
<dbReference type="Proteomes" id="UP001223072">
    <property type="component" value="Unassembled WGS sequence"/>
</dbReference>
<feature type="region of interest" description="Disordered" evidence="1">
    <location>
        <begin position="93"/>
        <end position="114"/>
    </location>
</feature>
<evidence type="ECO:0000313" key="3">
    <source>
        <dbReference type="Proteomes" id="UP001223072"/>
    </source>
</evidence>
<evidence type="ECO:0000256" key="1">
    <source>
        <dbReference type="SAM" id="MobiDB-lite"/>
    </source>
</evidence>